<evidence type="ECO:0000313" key="5">
    <source>
        <dbReference type="Proteomes" id="UP000482671"/>
    </source>
</evidence>
<feature type="domain" description="Polymerase/histidinol phosphatase N-terminal" evidence="1">
    <location>
        <begin position="6"/>
        <end position="74"/>
    </location>
</feature>
<dbReference type="PANTHER" id="PTHR42924:SF3">
    <property type="entry name" value="POLYMERASE_HISTIDINOL PHOSPHATASE N-TERMINAL DOMAIN-CONTAINING PROTEIN"/>
    <property type="match status" value="1"/>
</dbReference>
<evidence type="ECO:0000313" key="4">
    <source>
        <dbReference type="Proteomes" id="UP000434916"/>
    </source>
</evidence>
<dbReference type="Pfam" id="PF02811">
    <property type="entry name" value="PHP"/>
    <property type="match status" value="1"/>
</dbReference>
<reference evidence="4 5" key="1">
    <citation type="journal article" date="2019" name="Nat. Med.">
        <title>A library of human gut bacterial isolates paired with longitudinal multiomics data enables mechanistic microbiome research.</title>
        <authorList>
            <person name="Poyet M."/>
            <person name="Groussin M."/>
            <person name="Gibbons S.M."/>
            <person name="Avila-Pacheco J."/>
            <person name="Jiang X."/>
            <person name="Kearney S.M."/>
            <person name="Perrotta A.R."/>
            <person name="Berdy B."/>
            <person name="Zhao S."/>
            <person name="Lieberman T.D."/>
            <person name="Swanson P.K."/>
            <person name="Smith M."/>
            <person name="Roesemann S."/>
            <person name="Alexander J.E."/>
            <person name="Rich S.A."/>
            <person name="Livny J."/>
            <person name="Vlamakis H."/>
            <person name="Clish C."/>
            <person name="Bullock K."/>
            <person name="Deik A."/>
            <person name="Scott J."/>
            <person name="Pierce K.A."/>
            <person name="Xavier R.J."/>
            <person name="Alm E.J."/>
        </authorList>
    </citation>
    <scope>NUCLEOTIDE SEQUENCE [LARGE SCALE GENOMIC DNA]</scope>
    <source>
        <strain evidence="3 5">BIOML-A11</strain>
        <strain evidence="2 4">BIOML-A29</strain>
    </source>
</reference>
<dbReference type="GO" id="GO:0004534">
    <property type="term" value="F:5'-3' RNA exonuclease activity"/>
    <property type="evidence" value="ECO:0007669"/>
    <property type="project" value="TreeGrafter"/>
</dbReference>
<evidence type="ECO:0000313" key="2">
    <source>
        <dbReference type="EMBL" id="MTU39938.1"/>
    </source>
</evidence>
<dbReference type="PANTHER" id="PTHR42924">
    <property type="entry name" value="EXONUCLEASE"/>
    <property type="match status" value="1"/>
</dbReference>
<dbReference type="InterPro" id="IPR003141">
    <property type="entry name" value="Pol/His_phosphatase_N"/>
</dbReference>
<dbReference type="InterPro" id="IPR004013">
    <property type="entry name" value="PHP_dom"/>
</dbReference>
<evidence type="ECO:0000259" key="1">
    <source>
        <dbReference type="SMART" id="SM00481"/>
    </source>
</evidence>
<proteinExistence type="predicted"/>
<comment type="caution">
    <text evidence="3">The sequence shown here is derived from an EMBL/GenBank/DDBJ whole genome shotgun (WGS) entry which is preliminary data.</text>
</comment>
<dbReference type="EMBL" id="WNDD01000012">
    <property type="protein sequence ID" value="MTV02271.1"/>
    <property type="molecule type" value="Genomic_DNA"/>
</dbReference>
<organism evidence="3 5">
    <name type="scientific">Parabacteroides merdae</name>
    <dbReference type="NCBI Taxonomy" id="46503"/>
    <lineage>
        <taxon>Bacteria</taxon>
        <taxon>Pseudomonadati</taxon>
        <taxon>Bacteroidota</taxon>
        <taxon>Bacteroidia</taxon>
        <taxon>Bacteroidales</taxon>
        <taxon>Tannerellaceae</taxon>
        <taxon>Parabacteroides</taxon>
    </lineage>
</organism>
<dbReference type="AlphaFoldDB" id="A0A9Q4RET7"/>
<dbReference type="CDD" id="cd07432">
    <property type="entry name" value="PHP_HisPPase"/>
    <property type="match status" value="1"/>
</dbReference>
<dbReference type="EMBL" id="WNCN01000012">
    <property type="protein sequence ID" value="MTU39938.1"/>
    <property type="molecule type" value="Genomic_DNA"/>
</dbReference>
<dbReference type="RefSeq" id="WP_022322131.1">
    <property type="nucleotide sequence ID" value="NZ_BAABZJ010000001.1"/>
</dbReference>
<evidence type="ECO:0000313" key="3">
    <source>
        <dbReference type="EMBL" id="MTV02271.1"/>
    </source>
</evidence>
<gene>
    <name evidence="2" type="ORF">GMD82_10715</name>
    <name evidence="3" type="ORF">GME02_11470</name>
</gene>
<dbReference type="InterPro" id="IPR052018">
    <property type="entry name" value="PHP_domain"/>
</dbReference>
<protein>
    <submittedName>
        <fullName evidence="3">PHP domain-containing protein</fullName>
    </submittedName>
</protein>
<keyword evidence="4" id="KW-1185">Reference proteome</keyword>
<dbReference type="Proteomes" id="UP000434916">
    <property type="component" value="Unassembled WGS sequence"/>
</dbReference>
<sequence>MKEFRVDLHLHTCLSPCGSLEMSPQRIVETALERGLDAIAVTDHNSTLQCPEILALGEERGLMVFAGAEVTTREEAHCVALFADDRARAAFQMYLDDNLPPVPNDPERFGDQVWVNARNEIVGEAPYLLISALDRSVEQIAAVVHRLGGLFIAAHVERPSFSLISQLGFIDPSLPLDAIEFKDAVRYERLLAAHAYLKHYTVYSASDAHDPGQIGTKYSLLRADLLDFEHLAMAFRKENGHTIVTA</sequence>
<accession>A0A9Q4RET7</accession>
<dbReference type="Proteomes" id="UP000482671">
    <property type="component" value="Unassembled WGS sequence"/>
</dbReference>
<dbReference type="GO" id="GO:0035312">
    <property type="term" value="F:5'-3' DNA exonuclease activity"/>
    <property type="evidence" value="ECO:0007669"/>
    <property type="project" value="TreeGrafter"/>
</dbReference>
<dbReference type="SMART" id="SM00481">
    <property type="entry name" value="POLIIIAc"/>
    <property type="match status" value="1"/>
</dbReference>
<name>A0A9Q4RET7_9BACT</name>
<dbReference type="InterPro" id="IPR016195">
    <property type="entry name" value="Pol/histidinol_Pase-like"/>
</dbReference>
<dbReference type="SUPFAM" id="SSF89550">
    <property type="entry name" value="PHP domain-like"/>
    <property type="match status" value="1"/>
</dbReference>
<dbReference type="Gene3D" id="3.20.20.140">
    <property type="entry name" value="Metal-dependent hydrolases"/>
    <property type="match status" value="1"/>
</dbReference>